<feature type="region of interest" description="Disordered" evidence="7">
    <location>
        <begin position="343"/>
        <end position="366"/>
    </location>
</feature>
<feature type="region of interest" description="Disordered" evidence="7">
    <location>
        <begin position="47"/>
        <end position="79"/>
    </location>
</feature>
<dbReference type="InterPro" id="IPR041677">
    <property type="entry name" value="DNA2/NAM7_AAA_11"/>
</dbReference>
<dbReference type="GO" id="GO:0016787">
    <property type="term" value="F:hydrolase activity"/>
    <property type="evidence" value="ECO:0007669"/>
    <property type="project" value="UniProtKB-KW"/>
</dbReference>
<dbReference type="AlphaFoldDB" id="A0A2P6VCD9"/>
<feature type="domain" description="DNA2/NAM7 helicase-like C-terminal" evidence="9">
    <location>
        <begin position="483"/>
        <end position="722"/>
    </location>
</feature>
<dbReference type="STRING" id="554055.A0A2P6VCD9"/>
<evidence type="ECO:0000313" key="10">
    <source>
        <dbReference type="EMBL" id="PSC71744.1"/>
    </source>
</evidence>
<dbReference type="Pfam" id="PF13087">
    <property type="entry name" value="AAA_12"/>
    <property type="match status" value="1"/>
</dbReference>
<dbReference type="InterPro" id="IPR041679">
    <property type="entry name" value="DNA2/NAM7-like_C"/>
</dbReference>
<dbReference type="InterPro" id="IPR047187">
    <property type="entry name" value="SF1_C_Upf1"/>
</dbReference>
<dbReference type="SUPFAM" id="SSF52540">
    <property type="entry name" value="P-loop containing nucleoside triphosphate hydrolases"/>
    <property type="match status" value="1"/>
</dbReference>
<dbReference type="OrthoDB" id="6513042at2759"/>
<comment type="caution">
    <text evidence="10">The sequence shown here is derived from an EMBL/GenBank/DDBJ whole genome shotgun (WGS) entry which is preliminary data.</text>
</comment>
<name>A0A2P6VCD9_9CHLO</name>
<evidence type="ECO:0000259" key="8">
    <source>
        <dbReference type="Pfam" id="PF13086"/>
    </source>
</evidence>
<evidence type="ECO:0000256" key="5">
    <source>
        <dbReference type="ARBA" id="ARBA00022840"/>
    </source>
</evidence>
<keyword evidence="2" id="KW-0547">Nucleotide-binding</keyword>
<evidence type="ECO:0000259" key="9">
    <source>
        <dbReference type="Pfam" id="PF13087"/>
    </source>
</evidence>
<accession>A0A2P6VCD9</accession>
<comment type="similarity">
    <text evidence="1">Belongs to the DNA2/NAM7 helicase family.</text>
</comment>
<evidence type="ECO:0000256" key="3">
    <source>
        <dbReference type="ARBA" id="ARBA00022801"/>
    </source>
</evidence>
<dbReference type="Pfam" id="PF13086">
    <property type="entry name" value="AAA_11"/>
    <property type="match status" value="1"/>
</dbReference>
<dbReference type="CDD" id="cd18808">
    <property type="entry name" value="SF1_C_Upf1"/>
    <property type="match status" value="1"/>
</dbReference>
<evidence type="ECO:0000256" key="6">
    <source>
        <dbReference type="SAM" id="Coils"/>
    </source>
</evidence>
<feature type="domain" description="DNA2/NAM7 helicase helicase" evidence="8">
    <location>
        <begin position="191"/>
        <end position="475"/>
    </location>
</feature>
<organism evidence="10 11">
    <name type="scientific">Micractinium conductrix</name>
    <dbReference type="NCBI Taxonomy" id="554055"/>
    <lineage>
        <taxon>Eukaryota</taxon>
        <taxon>Viridiplantae</taxon>
        <taxon>Chlorophyta</taxon>
        <taxon>core chlorophytes</taxon>
        <taxon>Trebouxiophyceae</taxon>
        <taxon>Chlorellales</taxon>
        <taxon>Chlorellaceae</taxon>
        <taxon>Chlorella clade</taxon>
        <taxon>Micractinium</taxon>
    </lineage>
</organism>
<feature type="compositionally biased region" description="Gly residues" evidence="7">
    <location>
        <begin position="561"/>
        <end position="573"/>
    </location>
</feature>
<keyword evidence="6" id="KW-0175">Coiled coil</keyword>
<evidence type="ECO:0000256" key="7">
    <source>
        <dbReference type="SAM" id="MobiDB-lite"/>
    </source>
</evidence>
<evidence type="ECO:0000313" key="11">
    <source>
        <dbReference type="Proteomes" id="UP000239649"/>
    </source>
</evidence>
<dbReference type="InterPro" id="IPR027417">
    <property type="entry name" value="P-loop_NTPase"/>
</dbReference>
<dbReference type="InterPro" id="IPR050534">
    <property type="entry name" value="Coronavir_polyprotein_1ab"/>
</dbReference>
<dbReference type="Proteomes" id="UP000239649">
    <property type="component" value="Unassembled WGS sequence"/>
</dbReference>
<dbReference type="GO" id="GO:0005524">
    <property type="term" value="F:ATP binding"/>
    <property type="evidence" value="ECO:0007669"/>
    <property type="project" value="UniProtKB-KW"/>
</dbReference>
<proteinExistence type="inferred from homology"/>
<dbReference type="Gene3D" id="3.40.50.300">
    <property type="entry name" value="P-loop containing nucleotide triphosphate hydrolases"/>
    <property type="match status" value="2"/>
</dbReference>
<keyword evidence="5" id="KW-0067">ATP-binding</keyword>
<sequence>MALLGLQAAPRGRMFADFVWSFSRSGSGPLPYHRFKRGDTVLLAPASGAAARSAGRRPGGPGGGSDGGSSDRPAVTTEDGEQLEGTVLEAGGQQLQVAVGKAVADALGAVPAGTLWRLDQGTSAVTTRRQLAALQRLPHLSDPSNRGETAVRAVLLGSPASERLARQPSEWARSAEWRGAAGAALEALPGLNASQRRAVAVALTRSFTLWQGPPGTGKTRTLLAFIETLVRAADASAQRRRSQGAVLAVADTNAAADNLLEGLLARGIRAVRVGQPAKVRPELRGACLEALVERSAPGQRAAKLRAGADTLMHQVRALQQRLAAAEGAVQAAAAAAKGTQAAAQRPGQQAAHRPAGQQLQQQTAQQQAAQQQLRQYRDLGDQVRALQRQADSLWKSAEQTVADEALTTLRRAPVVVATCNGAGDARLEGQNFRIVVLDEASQATEASSLVPLVKGAECVVMAGDQRQLPPTVLSRRALELGLDVPLFNRLADAGVRSSLLDVQYRMHPAIAAFPSLRFYGGKVLSGVTEVQRPPVQGVPWSNPSCPVLFINVEGEEQRTSGGDGQRGSRGSDGGSSSSSRSGGGRGGSESAASYSNRAEAEIAVKVLRRLLEQDPELRSVALLSPYSGQVRLLSELLAGADLPAGGSSSDTEDPAGAGAGASPAVQLAVSTVDGYQGREADCVIFSAVRCNRQGRVGFLSDERRLNVAITRPRRGLIVVGHQATLAHDPTWAAWMSWVAAQRKRRGEVQGAAVNEEAAAAAAAEVAAEAQAPAMASAASGRARAE</sequence>
<protein>
    <submittedName>
        <fullName evidence="10">Regulator of nonsense transcripts 1 (RENT1)</fullName>
    </submittedName>
</protein>
<reference evidence="10 11" key="1">
    <citation type="journal article" date="2018" name="Plant J.">
        <title>Genome sequences of Chlorella sorokiniana UTEX 1602 and Micractinium conductrix SAG 241.80: implications to maltose excretion by a green alga.</title>
        <authorList>
            <person name="Arriola M.B."/>
            <person name="Velmurugan N."/>
            <person name="Zhang Y."/>
            <person name="Plunkett M.H."/>
            <person name="Hondzo H."/>
            <person name="Barney B.M."/>
        </authorList>
    </citation>
    <scope>NUCLEOTIDE SEQUENCE [LARGE SCALE GENOMIC DNA]</scope>
    <source>
        <strain evidence="10 11">SAG 241.80</strain>
    </source>
</reference>
<keyword evidence="3" id="KW-0378">Hydrolase</keyword>
<evidence type="ECO:0000256" key="1">
    <source>
        <dbReference type="ARBA" id="ARBA00007913"/>
    </source>
</evidence>
<evidence type="ECO:0000256" key="2">
    <source>
        <dbReference type="ARBA" id="ARBA00022741"/>
    </source>
</evidence>
<evidence type="ECO:0000256" key="4">
    <source>
        <dbReference type="ARBA" id="ARBA00022806"/>
    </source>
</evidence>
<feature type="region of interest" description="Disordered" evidence="7">
    <location>
        <begin position="556"/>
        <end position="594"/>
    </location>
</feature>
<keyword evidence="11" id="KW-1185">Reference proteome</keyword>
<feature type="coiled-coil region" evidence="6">
    <location>
        <begin position="308"/>
        <end position="335"/>
    </location>
</feature>
<feature type="compositionally biased region" description="Gly residues" evidence="7">
    <location>
        <begin position="57"/>
        <end position="67"/>
    </location>
</feature>
<dbReference type="PANTHER" id="PTHR43788">
    <property type="entry name" value="DNA2/NAM7 HELICASE FAMILY MEMBER"/>
    <property type="match status" value="1"/>
</dbReference>
<dbReference type="GO" id="GO:0043139">
    <property type="term" value="F:5'-3' DNA helicase activity"/>
    <property type="evidence" value="ECO:0007669"/>
    <property type="project" value="TreeGrafter"/>
</dbReference>
<keyword evidence="4" id="KW-0347">Helicase</keyword>
<dbReference type="PANTHER" id="PTHR43788:SF13">
    <property type="entry name" value="REGULATOR OF NONSENSE TRANSCRIPTS 1"/>
    <property type="match status" value="1"/>
</dbReference>
<dbReference type="EMBL" id="LHPF02000013">
    <property type="protein sequence ID" value="PSC71744.1"/>
    <property type="molecule type" value="Genomic_DNA"/>
</dbReference>
<gene>
    <name evidence="10" type="ORF">C2E20_4987</name>
</gene>